<dbReference type="RefSeq" id="WP_145027093.1">
    <property type="nucleotide sequence ID" value="NZ_CP036271.1"/>
</dbReference>
<evidence type="ECO:0008006" key="3">
    <source>
        <dbReference type="Google" id="ProtNLM"/>
    </source>
</evidence>
<organism evidence="1 2">
    <name type="scientific">Caulifigura coniformis</name>
    <dbReference type="NCBI Taxonomy" id="2527983"/>
    <lineage>
        <taxon>Bacteria</taxon>
        <taxon>Pseudomonadati</taxon>
        <taxon>Planctomycetota</taxon>
        <taxon>Planctomycetia</taxon>
        <taxon>Planctomycetales</taxon>
        <taxon>Planctomycetaceae</taxon>
        <taxon>Caulifigura</taxon>
    </lineage>
</organism>
<protein>
    <recommendedName>
        <fullName evidence="3">DUF1579 domain-containing protein</fullName>
    </recommendedName>
</protein>
<dbReference type="EMBL" id="CP036271">
    <property type="protein sequence ID" value="QDT52600.1"/>
    <property type="molecule type" value="Genomic_DNA"/>
</dbReference>
<proteinExistence type="predicted"/>
<dbReference type="InParanoid" id="A0A517S8Z5"/>
<name>A0A517S8Z5_9PLAN</name>
<dbReference type="Proteomes" id="UP000315700">
    <property type="component" value="Chromosome"/>
</dbReference>
<accession>A0A517S8Z5</accession>
<evidence type="ECO:0000313" key="1">
    <source>
        <dbReference type="EMBL" id="QDT52600.1"/>
    </source>
</evidence>
<dbReference type="OrthoDB" id="9814791at2"/>
<dbReference type="AlphaFoldDB" id="A0A517S8Z5"/>
<keyword evidence="2" id="KW-1185">Reference proteome</keyword>
<gene>
    <name evidence="1" type="ORF">Pan44_06120</name>
</gene>
<evidence type="ECO:0000313" key="2">
    <source>
        <dbReference type="Proteomes" id="UP000315700"/>
    </source>
</evidence>
<dbReference type="KEGG" id="ccos:Pan44_06120"/>
<reference evidence="1 2" key="1">
    <citation type="submission" date="2019-02" db="EMBL/GenBank/DDBJ databases">
        <title>Deep-cultivation of Planctomycetes and their phenomic and genomic characterization uncovers novel biology.</title>
        <authorList>
            <person name="Wiegand S."/>
            <person name="Jogler M."/>
            <person name="Boedeker C."/>
            <person name="Pinto D."/>
            <person name="Vollmers J."/>
            <person name="Rivas-Marin E."/>
            <person name="Kohn T."/>
            <person name="Peeters S.H."/>
            <person name="Heuer A."/>
            <person name="Rast P."/>
            <person name="Oberbeckmann S."/>
            <person name="Bunk B."/>
            <person name="Jeske O."/>
            <person name="Meyerdierks A."/>
            <person name="Storesund J.E."/>
            <person name="Kallscheuer N."/>
            <person name="Luecker S."/>
            <person name="Lage O.M."/>
            <person name="Pohl T."/>
            <person name="Merkel B.J."/>
            <person name="Hornburger P."/>
            <person name="Mueller R.-W."/>
            <person name="Bruemmer F."/>
            <person name="Labrenz M."/>
            <person name="Spormann A.M."/>
            <person name="Op den Camp H."/>
            <person name="Overmann J."/>
            <person name="Amann R."/>
            <person name="Jetten M.S.M."/>
            <person name="Mascher T."/>
            <person name="Medema M.H."/>
            <person name="Devos D.P."/>
            <person name="Kaster A.-K."/>
            <person name="Ovreas L."/>
            <person name="Rohde M."/>
            <person name="Galperin M.Y."/>
            <person name="Jogler C."/>
        </authorList>
    </citation>
    <scope>NUCLEOTIDE SEQUENCE [LARGE SCALE GENOMIC DNA]</scope>
    <source>
        <strain evidence="1 2">Pan44</strain>
    </source>
</reference>
<sequence length="179" mass="20360">MFPAPPVAAFADALAAPGRSSEIPDAHDLYGWLIGSWHLDVIRYWAQDVTRQNLRGELHAGWVLEGRAIQDVWIMPRRSERSGPPNKQLDMYGTTIRAWDSSIEAWRISWSNPSGDHFEHQVGRRDGQDIVQIGQRPDGSTTRWRFTKITVDSFHWLGESQPAAGGDWLLEGEFLARRI</sequence>